<accession>A0A1H1L208</accession>
<dbReference type="OrthoDB" id="5198132at2"/>
<keyword evidence="1" id="KW-0812">Transmembrane</keyword>
<dbReference type="AlphaFoldDB" id="A0A1H1L208"/>
<proteinExistence type="predicted"/>
<keyword evidence="1" id="KW-1133">Transmembrane helix</keyword>
<dbReference type="RefSeq" id="WP_092665386.1">
    <property type="nucleotide sequence ID" value="NZ_LT629734.1"/>
</dbReference>
<name>A0A1H1L208_9MICO</name>
<protein>
    <submittedName>
        <fullName evidence="2">Uncharacterized protein</fullName>
    </submittedName>
</protein>
<organism evidence="2 3">
    <name type="scientific">Agrococcus carbonis</name>
    <dbReference type="NCBI Taxonomy" id="684552"/>
    <lineage>
        <taxon>Bacteria</taxon>
        <taxon>Bacillati</taxon>
        <taxon>Actinomycetota</taxon>
        <taxon>Actinomycetes</taxon>
        <taxon>Micrococcales</taxon>
        <taxon>Microbacteriaceae</taxon>
        <taxon>Agrococcus</taxon>
    </lineage>
</organism>
<keyword evidence="3" id="KW-1185">Reference proteome</keyword>
<gene>
    <name evidence="2" type="ORF">SAMN04489719_0358</name>
</gene>
<dbReference type="EMBL" id="LT629734">
    <property type="protein sequence ID" value="SDR68302.1"/>
    <property type="molecule type" value="Genomic_DNA"/>
</dbReference>
<evidence type="ECO:0000313" key="2">
    <source>
        <dbReference type="EMBL" id="SDR68302.1"/>
    </source>
</evidence>
<evidence type="ECO:0000256" key="1">
    <source>
        <dbReference type="SAM" id="Phobius"/>
    </source>
</evidence>
<feature type="transmembrane region" description="Helical" evidence="1">
    <location>
        <begin position="16"/>
        <end position="39"/>
    </location>
</feature>
<reference evidence="3" key="1">
    <citation type="submission" date="2016-10" db="EMBL/GenBank/DDBJ databases">
        <authorList>
            <person name="Varghese N."/>
            <person name="Submissions S."/>
        </authorList>
    </citation>
    <scope>NUCLEOTIDE SEQUENCE [LARGE SCALE GENOMIC DNA]</scope>
    <source>
        <strain evidence="3">DSM 22965</strain>
    </source>
</reference>
<dbReference type="Proteomes" id="UP000199649">
    <property type="component" value="Chromosome I"/>
</dbReference>
<evidence type="ECO:0000313" key="3">
    <source>
        <dbReference type="Proteomes" id="UP000199649"/>
    </source>
</evidence>
<keyword evidence="1" id="KW-0472">Membrane</keyword>
<sequence>MSPFDPTDLLAGPAGFGFAVLLIWLGLCVLGILATYWLIRLAVRHGTKDAMLWQARGMPTKAEKRYRVSLALQEQRRSDLGR</sequence>